<proteinExistence type="predicted"/>
<evidence type="ECO:0000313" key="2">
    <source>
        <dbReference type="EMBL" id="GMF16948.1"/>
    </source>
</evidence>
<reference evidence="2" key="1">
    <citation type="submission" date="2023-04" db="EMBL/GenBank/DDBJ databases">
        <title>Phytophthora fragariaefolia NBRC 109709.</title>
        <authorList>
            <person name="Ichikawa N."/>
            <person name="Sato H."/>
            <person name="Tonouchi N."/>
        </authorList>
    </citation>
    <scope>NUCLEOTIDE SEQUENCE</scope>
    <source>
        <strain evidence="2">NBRC 109709</strain>
    </source>
</reference>
<dbReference type="EMBL" id="BSXT01000080">
    <property type="protein sequence ID" value="GMF16948.1"/>
    <property type="molecule type" value="Genomic_DNA"/>
</dbReference>
<gene>
    <name evidence="2" type="ORF">Pfra01_000100900</name>
</gene>
<keyword evidence="3" id="KW-1185">Reference proteome</keyword>
<evidence type="ECO:0000313" key="3">
    <source>
        <dbReference type="Proteomes" id="UP001165121"/>
    </source>
</evidence>
<comment type="caution">
    <text evidence="2">The sequence shown here is derived from an EMBL/GenBank/DDBJ whole genome shotgun (WGS) entry which is preliminary data.</text>
</comment>
<dbReference type="AlphaFoldDB" id="A0A9W6WKK6"/>
<organism evidence="2 3">
    <name type="scientific">Phytophthora fragariaefolia</name>
    <dbReference type="NCBI Taxonomy" id="1490495"/>
    <lineage>
        <taxon>Eukaryota</taxon>
        <taxon>Sar</taxon>
        <taxon>Stramenopiles</taxon>
        <taxon>Oomycota</taxon>
        <taxon>Peronosporomycetes</taxon>
        <taxon>Peronosporales</taxon>
        <taxon>Peronosporaceae</taxon>
        <taxon>Phytophthora</taxon>
    </lineage>
</organism>
<accession>A0A9W6WKK6</accession>
<sequence>MGSAITPPLDPIQQDVDMESSESFRGSKEAHPAPRTTEGVHEVETGTHVARDELEQDSLGRPSSGDTDVDMGARLSLSAE</sequence>
<protein>
    <submittedName>
        <fullName evidence="2">Unnamed protein product</fullName>
    </submittedName>
</protein>
<evidence type="ECO:0000256" key="1">
    <source>
        <dbReference type="SAM" id="MobiDB-lite"/>
    </source>
</evidence>
<feature type="region of interest" description="Disordered" evidence="1">
    <location>
        <begin position="1"/>
        <end position="80"/>
    </location>
</feature>
<name>A0A9W6WKK6_9STRA</name>
<feature type="compositionally biased region" description="Basic and acidic residues" evidence="1">
    <location>
        <begin position="25"/>
        <end position="53"/>
    </location>
</feature>
<dbReference type="Proteomes" id="UP001165121">
    <property type="component" value="Unassembled WGS sequence"/>
</dbReference>